<dbReference type="KEGG" id="rhoz:GXP67_02120"/>
<keyword evidence="1" id="KW-1133">Transmembrane helix</keyword>
<organism evidence="2 3">
    <name type="scientific">Rhodocytophaga rosea</name>
    <dbReference type="NCBI Taxonomy" id="2704465"/>
    <lineage>
        <taxon>Bacteria</taxon>
        <taxon>Pseudomonadati</taxon>
        <taxon>Bacteroidota</taxon>
        <taxon>Cytophagia</taxon>
        <taxon>Cytophagales</taxon>
        <taxon>Rhodocytophagaceae</taxon>
        <taxon>Rhodocytophaga</taxon>
    </lineage>
</organism>
<dbReference type="EMBL" id="CP048222">
    <property type="protein sequence ID" value="QHT65546.1"/>
    <property type="molecule type" value="Genomic_DNA"/>
</dbReference>
<keyword evidence="1" id="KW-0812">Transmembrane</keyword>
<proteinExistence type="predicted"/>
<evidence type="ECO:0000313" key="3">
    <source>
        <dbReference type="Proteomes" id="UP000480178"/>
    </source>
</evidence>
<feature type="transmembrane region" description="Helical" evidence="1">
    <location>
        <begin position="126"/>
        <end position="147"/>
    </location>
</feature>
<evidence type="ECO:0000256" key="1">
    <source>
        <dbReference type="SAM" id="Phobius"/>
    </source>
</evidence>
<gene>
    <name evidence="2" type="ORF">GXP67_02120</name>
</gene>
<sequence length="151" mass="16988">MTGTEILIYSLFACSIIVACLFFGFANDLNDPKFFRISLRIALLSFVIGVIIELTQVINSKPGISLIIMSIPIIYLGFFELLRRIFIAWKGIYPYAPSTADAMGAYPIGGIWTNYPKNRKTMWTDYLFNAALLIIPLVTIIGIIYLINHIS</sequence>
<keyword evidence="1" id="KW-0472">Membrane</keyword>
<protein>
    <submittedName>
        <fullName evidence="2">Uncharacterized protein</fullName>
    </submittedName>
</protein>
<feature type="transmembrane region" description="Helical" evidence="1">
    <location>
        <begin position="37"/>
        <end position="58"/>
    </location>
</feature>
<dbReference type="RefSeq" id="WP_162441630.1">
    <property type="nucleotide sequence ID" value="NZ_CP048222.1"/>
</dbReference>
<name>A0A6C0GC70_9BACT</name>
<feature type="transmembrane region" description="Helical" evidence="1">
    <location>
        <begin position="6"/>
        <end position="25"/>
    </location>
</feature>
<dbReference type="Proteomes" id="UP000480178">
    <property type="component" value="Chromosome"/>
</dbReference>
<keyword evidence="3" id="KW-1185">Reference proteome</keyword>
<accession>A0A6C0GC70</accession>
<feature type="transmembrane region" description="Helical" evidence="1">
    <location>
        <begin position="64"/>
        <end position="82"/>
    </location>
</feature>
<dbReference type="AlphaFoldDB" id="A0A6C0GC70"/>
<reference evidence="2 3" key="1">
    <citation type="submission" date="2020-01" db="EMBL/GenBank/DDBJ databases">
        <authorList>
            <person name="Kim M.K."/>
        </authorList>
    </citation>
    <scope>NUCLEOTIDE SEQUENCE [LARGE SCALE GENOMIC DNA]</scope>
    <source>
        <strain evidence="2 3">172606-1</strain>
    </source>
</reference>
<evidence type="ECO:0000313" key="2">
    <source>
        <dbReference type="EMBL" id="QHT65546.1"/>
    </source>
</evidence>